<evidence type="ECO:0000313" key="11">
    <source>
        <dbReference type="EMBL" id="AMD19093.1"/>
    </source>
</evidence>
<dbReference type="GO" id="GO:0006897">
    <property type="term" value="P:endocytosis"/>
    <property type="evidence" value="ECO:0007669"/>
    <property type="project" value="UniProtKB-ARBA"/>
</dbReference>
<dbReference type="PROSITE" id="PS01013">
    <property type="entry name" value="OSBP"/>
    <property type="match status" value="1"/>
</dbReference>
<dbReference type="InterPro" id="IPR000648">
    <property type="entry name" value="Oxysterol-bd"/>
</dbReference>
<dbReference type="SUPFAM" id="SSF144000">
    <property type="entry name" value="Oxysterol-binding protein-like"/>
    <property type="match status" value="1"/>
</dbReference>
<dbReference type="EMBL" id="CP014242">
    <property type="protein sequence ID" value="AMD19093.1"/>
    <property type="molecule type" value="Genomic_DNA"/>
</dbReference>
<comment type="similarity">
    <text evidence="1 7">Belongs to the OSBP family.</text>
</comment>
<feature type="domain" description="PH" evidence="10">
    <location>
        <begin position="293"/>
        <end position="391"/>
    </location>
</feature>
<accession>A0A109UX01</accession>
<dbReference type="InterPro" id="IPR018494">
    <property type="entry name" value="Oxysterol-bd_CS"/>
</dbReference>
<dbReference type="GO" id="GO:0005635">
    <property type="term" value="C:nuclear envelope"/>
    <property type="evidence" value="ECO:0007669"/>
    <property type="project" value="TreeGrafter"/>
</dbReference>
<evidence type="ECO:0000256" key="4">
    <source>
        <dbReference type="ARBA" id="ARBA00023055"/>
    </source>
</evidence>
<dbReference type="STRING" id="45286.A0A109UX01"/>
<dbReference type="SMART" id="SM00248">
    <property type="entry name" value="ANK"/>
    <property type="match status" value="2"/>
</dbReference>
<evidence type="ECO:0000256" key="1">
    <source>
        <dbReference type="ARBA" id="ARBA00008842"/>
    </source>
</evidence>
<dbReference type="GO" id="GO:0032934">
    <property type="term" value="F:sterol binding"/>
    <property type="evidence" value="ECO:0007669"/>
    <property type="project" value="TreeGrafter"/>
</dbReference>
<dbReference type="Gene3D" id="2.40.160.120">
    <property type="match status" value="1"/>
</dbReference>
<feature type="region of interest" description="Disordered" evidence="9">
    <location>
        <begin position="457"/>
        <end position="478"/>
    </location>
</feature>
<dbReference type="PANTHER" id="PTHR10972:SF205">
    <property type="entry name" value="OXYSTEROL-BINDING PROTEIN 1"/>
    <property type="match status" value="1"/>
</dbReference>
<dbReference type="Pfam" id="PF01237">
    <property type="entry name" value="Oxysterol_BP"/>
    <property type="match status" value="1"/>
</dbReference>
<dbReference type="Proteomes" id="UP000243052">
    <property type="component" value="Chromosome ii"/>
</dbReference>
<feature type="compositionally biased region" description="Low complexity" evidence="9">
    <location>
        <begin position="457"/>
        <end position="477"/>
    </location>
</feature>
<dbReference type="SUPFAM" id="SSF50729">
    <property type="entry name" value="PH domain-like"/>
    <property type="match status" value="1"/>
</dbReference>
<dbReference type="InterPro" id="IPR002110">
    <property type="entry name" value="Ankyrin_rpt"/>
</dbReference>
<dbReference type="GO" id="GO:0005829">
    <property type="term" value="C:cytosol"/>
    <property type="evidence" value="ECO:0007669"/>
    <property type="project" value="TreeGrafter"/>
</dbReference>
<dbReference type="GeneID" id="28722554"/>
<evidence type="ECO:0000256" key="9">
    <source>
        <dbReference type="SAM" id="MobiDB-lite"/>
    </source>
</evidence>
<organism evidence="11 12">
    <name type="scientific">Eremothecium sinecaudum</name>
    <dbReference type="NCBI Taxonomy" id="45286"/>
    <lineage>
        <taxon>Eukaryota</taxon>
        <taxon>Fungi</taxon>
        <taxon>Dikarya</taxon>
        <taxon>Ascomycota</taxon>
        <taxon>Saccharomycotina</taxon>
        <taxon>Saccharomycetes</taxon>
        <taxon>Saccharomycetales</taxon>
        <taxon>Saccharomycetaceae</taxon>
        <taxon>Eremothecium</taxon>
    </lineage>
</organism>
<reference evidence="11 12" key="1">
    <citation type="submission" date="2016-01" db="EMBL/GenBank/DDBJ databases">
        <title>Genome sequence of the yeast Holleya sinecauda.</title>
        <authorList>
            <person name="Dietrich F.S."/>
        </authorList>
    </citation>
    <scope>NUCLEOTIDE SEQUENCE [LARGE SCALE GENOMIC DNA]</scope>
    <source>
        <strain evidence="11 12">ATCC 58844</strain>
    </source>
</reference>
<dbReference type="RefSeq" id="XP_017986089.1">
    <property type="nucleotide sequence ID" value="XM_018130600.1"/>
</dbReference>
<feature type="coiled-coil region" evidence="8">
    <location>
        <begin position="666"/>
        <end position="700"/>
    </location>
</feature>
<dbReference type="FunFam" id="1.25.40.20:FF:000308">
    <property type="entry name" value="Oxysterol-binding family protein"/>
    <property type="match status" value="1"/>
</dbReference>
<keyword evidence="6" id="KW-0040">ANK repeat</keyword>
<dbReference type="PROSITE" id="PS50003">
    <property type="entry name" value="PH_DOMAIN"/>
    <property type="match status" value="1"/>
</dbReference>
<dbReference type="InterPro" id="IPR036770">
    <property type="entry name" value="Ankyrin_rpt-contain_sf"/>
</dbReference>
<feature type="compositionally biased region" description="Acidic residues" evidence="9">
    <location>
        <begin position="547"/>
        <end position="564"/>
    </location>
</feature>
<dbReference type="Gene3D" id="3.30.70.3490">
    <property type="match status" value="1"/>
</dbReference>
<evidence type="ECO:0000256" key="2">
    <source>
        <dbReference type="ARBA" id="ARBA00022448"/>
    </source>
</evidence>
<name>A0A109UX01_9SACH</name>
<keyword evidence="3" id="KW-0597">Phosphoprotein</keyword>
<keyword evidence="2" id="KW-0813">Transport</keyword>
<dbReference type="Pfam" id="PF00169">
    <property type="entry name" value="PH"/>
    <property type="match status" value="1"/>
</dbReference>
<evidence type="ECO:0000313" key="12">
    <source>
        <dbReference type="Proteomes" id="UP000243052"/>
    </source>
</evidence>
<dbReference type="GO" id="GO:0097038">
    <property type="term" value="C:perinuclear endoplasmic reticulum"/>
    <property type="evidence" value="ECO:0007669"/>
    <property type="project" value="TreeGrafter"/>
</dbReference>
<evidence type="ECO:0000259" key="10">
    <source>
        <dbReference type="PROSITE" id="PS50003"/>
    </source>
</evidence>
<feature type="region of interest" description="Disordered" evidence="9">
    <location>
        <begin position="1215"/>
        <end position="1254"/>
    </location>
</feature>
<dbReference type="Gene3D" id="1.25.40.20">
    <property type="entry name" value="Ankyrin repeat-containing domain"/>
    <property type="match status" value="2"/>
</dbReference>
<dbReference type="GO" id="GO:0030011">
    <property type="term" value="P:maintenance of cell polarity"/>
    <property type="evidence" value="ECO:0007669"/>
    <property type="project" value="TreeGrafter"/>
</dbReference>
<keyword evidence="12" id="KW-1185">Reference proteome</keyword>
<dbReference type="GO" id="GO:0034727">
    <property type="term" value="P:piecemeal microautophagy of the nucleus"/>
    <property type="evidence" value="ECO:0007669"/>
    <property type="project" value="TreeGrafter"/>
</dbReference>
<dbReference type="Pfam" id="PF00023">
    <property type="entry name" value="Ank"/>
    <property type="match status" value="1"/>
</dbReference>
<dbReference type="CDD" id="cd13292">
    <property type="entry name" value="PH_Osh1p_Osh2p_yeast"/>
    <property type="match status" value="1"/>
</dbReference>
<dbReference type="GO" id="GO:0006887">
    <property type="term" value="P:exocytosis"/>
    <property type="evidence" value="ECO:0007669"/>
    <property type="project" value="TreeGrafter"/>
</dbReference>
<evidence type="ECO:0000256" key="3">
    <source>
        <dbReference type="ARBA" id="ARBA00022553"/>
    </source>
</evidence>
<dbReference type="Gene3D" id="2.30.29.30">
    <property type="entry name" value="Pleckstrin-homology domain (PH domain)/Phosphotyrosine-binding domain (PTB)"/>
    <property type="match status" value="1"/>
</dbReference>
<dbReference type="SUPFAM" id="SSF48403">
    <property type="entry name" value="Ankyrin repeat"/>
    <property type="match status" value="1"/>
</dbReference>
<evidence type="ECO:0000256" key="7">
    <source>
        <dbReference type="RuleBase" id="RU003844"/>
    </source>
</evidence>
<dbReference type="FunFam" id="2.30.29.30:FF:000061">
    <property type="entry name" value="Oxysterol binding protein 1"/>
    <property type="match status" value="1"/>
</dbReference>
<evidence type="ECO:0000256" key="8">
    <source>
        <dbReference type="SAM" id="Coils"/>
    </source>
</evidence>
<protein>
    <submittedName>
        <fullName evidence="11">HBR192Wp</fullName>
    </submittedName>
</protein>
<feature type="repeat" description="ANK" evidence="6">
    <location>
        <begin position="106"/>
        <end position="129"/>
    </location>
</feature>
<evidence type="ECO:0000256" key="6">
    <source>
        <dbReference type="PROSITE-ProRule" id="PRU00023"/>
    </source>
</evidence>
<dbReference type="FunFam" id="2.40.160.120:FF:000008">
    <property type="entry name" value="Oxysterol binding protein (Osh1)"/>
    <property type="match status" value="1"/>
</dbReference>
<dbReference type="InterPro" id="IPR037239">
    <property type="entry name" value="OSBP_sf"/>
</dbReference>
<proteinExistence type="inferred from homology"/>
<feature type="compositionally biased region" description="Basic and acidic residues" evidence="9">
    <location>
        <begin position="1217"/>
        <end position="1254"/>
    </location>
</feature>
<dbReference type="GO" id="GO:0005886">
    <property type="term" value="C:plasma membrane"/>
    <property type="evidence" value="ECO:0007669"/>
    <property type="project" value="TreeGrafter"/>
</dbReference>
<gene>
    <name evidence="11" type="ORF">AW171_hschr2903</name>
</gene>
<feature type="region of interest" description="Disordered" evidence="9">
    <location>
        <begin position="544"/>
        <end position="580"/>
    </location>
</feature>
<sequence>MNNENHREAEQCNQNSTISKPLLRLKLLDSLRHGDFSKLSQLLTSKDFEPLDNADVQEVVQLTLHYAVQVAPFTLTREIVANWIPERPNATHSSLVVLDINKQDSDGNTPLHLAALQSRSDVVQLLMSHPQINDCILNNSHLQAIEMCKNLNIAQAMQISRANYVGEIAHEFRLAFNNRDFAHLESILSNPRNAELLDINGNDPETGDTVLHEFVKKRDVIMVRWIIDHGGDPFKRDKRGRLPINSFGKGPSDKDHTVSENTKSAVDNEIRQLLEKAAREQSVIDVTNKLHELPSYKGYLRKWTNFAQGYKLRWFILSSDGTLSYYKDQDDSINACRGSLNMSTCYLHLDSSEKLKFEIIGGSNGTVRWHLKGNHPIETNKWVWAIQSAIRTAKDREIMVRASSNSGMHDQSVPAKTQQLSVNTAGVKTHNSPTSAAVSFGVNDASSNNARNQQLGSLVRSNSGSSVSSSDVELNDNLTDSGKQYVTKVKQNRLHVGIPGASNVQPQSGIDAYIQKPFAQNFLAEDSNLSPVTLAFSNNSLTSKLEDDYEDNEDEGEEGDEEDVLDRGSQGGFQNDEDEDLKVNYGPFAQELSILQRSIIIEITALNELLDDCGSVTSILPTAKRSLHTISKNFAQLNKLADKRDQRLVKMLSKQRDINNLWIKSVKELEMELIEKSEKLAAMDNDKKSLKKMLQKKLSEVAVVSESNSDGTNYSEVEHTRESTKQFAEIVEFIKCNQSSDEDDSDIDEFFDAEDPDKIDQSASLVSFSQHLTSVRSSMTPLPPSQSQKLAIDLITKDLTTPRDLAGKIPAETSATESGQAEVGRTVSVPPAMESTQVIQEISANTGVTESVTKCPPTTAVDHLHGGQVPVTDVQRVAQYMIDSEGTYLGYEDGVRKKLNLDKDERPKINLWSVLKSMIGKDMTRMNLPVTFNEPTSLLQRVGEDLEYSDLLDAAATFEDSTLRLLYVAAFLSSSHSSTIKRVAKPFNPLLGETFEYARPDKNYRLFTEQVSHHPPISATWTESPKWDFFGESYVDSKFYGRSFDIKHLGLWYLRLRPDNNDPEELYTWKKPNNSVIGILIGKPEVDNHGDVKVTNHTTGDYCLLHFKARGWRSANAFEVRGEVYDANDVKKWVLGGHWNDAIYAKRVMKNNATEDLNLDRVKRRRSITSAGPSYDGHKFMVWHINERPDSPFNLTSFAITLNAPQPSLMPWIAPTDSRRRPDQRAMEDGRYDEAAEEKRRVEDKQRQARRQREAENIVYQPRWFKKTTHPVTGQPYWEFNGEYWKLRKQRQLVTLPDIF</sequence>
<keyword evidence="4" id="KW-0445">Lipid transport</keyword>
<dbReference type="PANTHER" id="PTHR10972">
    <property type="entry name" value="OXYSTEROL-BINDING PROTEIN-RELATED"/>
    <property type="match status" value="1"/>
</dbReference>
<dbReference type="GO" id="GO:0120015">
    <property type="term" value="F:sterol transfer activity"/>
    <property type="evidence" value="ECO:0007669"/>
    <property type="project" value="UniProtKB-ARBA"/>
</dbReference>
<keyword evidence="5" id="KW-0446">Lipid-binding</keyword>
<keyword evidence="8" id="KW-0175">Coiled coil</keyword>
<evidence type="ECO:0000256" key="5">
    <source>
        <dbReference type="ARBA" id="ARBA00023121"/>
    </source>
</evidence>
<dbReference type="InterPro" id="IPR011993">
    <property type="entry name" value="PH-like_dom_sf"/>
</dbReference>
<dbReference type="OrthoDB" id="1854502at2759"/>
<dbReference type="SMART" id="SM00233">
    <property type="entry name" value="PH"/>
    <property type="match status" value="1"/>
</dbReference>
<dbReference type="PROSITE" id="PS50297">
    <property type="entry name" value="ANK_REP_REGION"/>
    <property type="match status" value="1"/>
</dbReference>
<dbReference type="PROSITE" id="PS50088">
    <property type="entry name" value="ANK_REPEAT"/>
    <property type="match status" value="1"/>
</dbReference>
<feature type="region of interest" description="Disordered" evidence="9">
    <location>
        <begin position="238"/>
        <end position="262"/>
    </location>
</feature>
<dbReference type="InterPro" id="IPR001849">
    <property type="entry name" value="PH_domain"/>
</dbReference>